<dbReference type="AlphaFoldDB" id="A0A165PVZ4"/>
<sequence>MSATVTAPAAERITRPLRRLAVASTTTCALHAKAYGACVAASYTDARKDMCSTEFSRFKDCVQTAVRDLSTRRDDFVLTVRRR</sequence>
<name>A0A165PVZ4_EXIGL</name>
<gene>
    <name evidence="1" type="ORF">EXIGLDRAFT_371776</name>
</gene>
<dbReference type="STRING" id="1314781.A0A165PVZ4"/>
<evidence type="ECO:0000313" key="2">
    <source>
        <dbReference type="Proteomes" id="UP000077266"/>
    </source>
</evidence>
<dbReference type="InterPro" id="IPR034595">
    <property type="entry name" value="NDUFAF8"/>
</dbReference>
<dbReference type="GO" id="GO:0032981">
    <property type="term" value="P:mitochondrial respiratory chain complex I assembly"/>
    <property type="evidence" value="ECO:0007669"/>
    <property type="project" value="InterPro"/>
</dbReference>
<dbReference type="PANTHER" id="PTHR34561:SF1">
    <property type="entry name" value="NADH DEHYDROGENASE [UBIQUINONE] 1 ALPHA SUBCOMPLEX ASSEMBLY FACTOR 8"/>
    <property type="match status" value="1"/>
</dbReference>
<keyword evidence="2" id="KW-1185">Reference proteome</keyword>
<organism evidence="1 2">
    <name type="scientific">Exidia glandulosa HHB12029</name>
    <dbReference type="NCBI Taxonomy" id="1314781"/>
    <lineage>
        <taxon>Eukaryota</taxon>
        <taxon>Fungi</taxon>
        <taxon>Dikarya</taxon>
        <taxon>Basidiomycota</taxon>
        <taxon>Agaricomycotina</taxon>
        <taxon>Agaricomycetes</taxon>
        <taxon>Auriculariales</taxon>
        <taxon>Exidiaceae</taxon>
        <taxon>Exidia</taxon>
    </lineage>
</organism>
<dbReference type="EMBL" id="KV425886">
    <property type="protein sequence ID" value="KZW02742.1"/>
    <property type="molecule type" value="Genomic_DNA"/>
</dbReference>
<dbReference type="Proteomes" id="UP000077266">
    <property type="component" value="Unassembled WGS sequence"/>
</dbReference>
<evidence type="ECO:0008006" key="3">
    <source>
        <dbReference type="Google" id="ProtNLM"/>
    </source>
</evidence>
<dbReference type="PANTHER" id="PTHR34561">
    <property type="entry name" value="NADH DEHYDROGENASE [UBIQUINONE] 1 ALPHA SUBCOMPLEX ASSEMBLY FACTOR 8"/>
    <property type="match status" value="1"/>
</dbReference>
<reference evidence="1 2" key="1">
    <citation type="journal article" date="2016" name="Mol. Biol. Evol.">
        <title>Comparative Genomics of Early-Diverging Mushroom-Forming Fungi Provides Insights into the Origins of Lignocellulose Decay Capabilities.</title>
        <authorList>
            <person name="Nagy L.G."/>
            <person name="Riley R."/>
            <person name="Tritt A."/>
            <person name="Adam C."/>
            <person name="Daum C."/>
            <person name="Floudas D."/>
            <person name="Sun H."/>
            <person name="Yadav J.S."/>
            <person name="Pangilinan J."/>
            <person name="Larsson K.H."/>
            <person name="Matsuura K."/>
            <person name="Barry K."/>
            <person name="Labutti K."/>
            <person name="Kuo R."/>
            <person name="Ohm R.A."/>
            <person name="Bhattacharya S.S."/>
            <person name="Shirouzu T."/>
            <person name="Yoshinaga Y."/>
            <person name="Martin F.M."/>
            <person name="Grigoriev I.V."/>
            <person name="Hibbett D.S."/>
        </authorList>
    </citation>
    <scope>NUCLEOTIDE SEQUENCE [LARGE SCALE GENOMIC DNA]</scope>
    <source>
        <strain evidence="1 2">HHB12029</strain>
    </source>
</reference>
<proteinExistence type="predicted"/>
<dbReference type="InParanoid" id="A0A165PVZ4"/>
<dbReference type="GO" id="GO:0005739">
    <property type="term" value="C:mitochondrion"/>
    <property type="evidence" value="ECO:0007669"/>
    <property type="project" value="InterPro"/>
</dbReference>
<evidence type="ECO:0000313" key="1">
    <source>
        <dbReference type="EMBL" id="KZW02742.1"/>
    </source>
</evidence>
<dbReference type="OrthoDB" id="3821113at2759"/>
<accession>A0A165PVZ4</accession>
<protein>
    <recommendedName>
        <fullName evidence="3">IMS import disulfide relay-system CHCH-CHCH-like Cx9C domain-containing protein</fullName>
    </recommendedName>
</protein>